<dbReference type="GO" id="GO:0005886">
    <property type="term" value="C:plasma membrane"/>
    <property type="evidence" value="ECO:0007669"/>
    <property type="project" value="TreeGrafter"/>
</dbReference>
<keyword evidence="3 6" id="KW-1133">Transmembrane helix</keyword>
<dbReference type="GO" id="GO:0022857">
    <property type="term" value="F:transmembrane transporter activity"/>
    <property type="evidence" value="ECO:0007669"/>
    <property type="project" value="InterPro"/>
</dbReference>
<evidence type="ECO:0000313" key="9">
    <source>
        <dbReference type="Proteomes" id="UP000699042"/>
    </source>
</evidence>
<feature type="transmembrane region" description="Helical" evidence="6">
    <location>
        <begin position="114"/>
        <end position="131"/>
    </location>
</feature>
<evidence type="ECO:0000256" key="2">
    <source>
        <dbReference type="ARBA" id="ARBA00022692"/>
    </source>
</evidence>
<proteinExistence type="predicted"/>
<dbReference type="PANTHER" id="PTHR23502">
    <property type="entry name" value="MAJOR FACILITATOR SUPERFAMILY"/>
    <property type="match status" value="1"/>
</dbReference>
<feature type="transmembrane region" description="Helical" evidence="6">
    <location>
        <begin position="448"/>
        <end position="468"/>
    </location>
</feature>
<keyword evidence="2 6" id="KW-0812">Transmembrane</keyword>
<dbReference type="InterPro" id="IPR036259">
    <property type="entry name" value="MFS_trans_sf"/>
</dbReference>
<feature type="transmembrane region" description="Helical" evidence="6">
    <location>
        <begin position="199"/>
        <end position="220"/>
    </location>
</feature>
<dbReference type="InterPro" id="IPR011701">
    <property type="entry name" value="MFS"/>
</dbReference>
<evidence type="ECO:0000256" key="5">
    <source>
        <dbReference type="SAM" id="MobiDB-lite"/>
    </source>
</evidence>
<dbReference type="GO" id="GO:0042908">
    <property type="term" value="P:xenobiotic transport"/>
    <property type="evidence" value="ECO:0007669"/>
    <property type="project" value="UniProtKB-ARBA"/>
</dbReference>
<name>A0A9P7REP5_9PEZI</name>
<dbReference type="InterPro" id="IPR020846">
    <property type="entry name" value="MFS_dom"/>
</dbReference>
<dbReference type="Gene3D" id="1.20.1250.20">
    <property type="entry name" value="MFS general substrate transporter like domains"/>
    <property type="match status" value="1"/>
</dbReference>
<dbReference type="OrthoDB" id="6770063at2759"/>
<feature type="transmembrane region" description="Helical" evidence="6">
    <location>
        <begin position="343"/>
        <end position="363"/>
    </location>
</feature>
<comment type="caution">
    <text evidence="8">The sequence shown here is derived from an EMBL/GenBank/DDBJ whole genome shotgun (WGS) entry which is preliminary data.</text>
</comment>
<dbReference type="GO" id="GO:0140115">
    <property type="term" value="P:export across plasma membrane"/>
    <property type="evidence" value="ECO:0007669"/>
    <property type="project" value="UniProtKB-ARBA"/>
</dbReference>
<keyword evidence="4 6" id="KW-0472">Membrane</keyword>
<dbReference type="PROSITE" id="PS00216">
    <property type="entry name" value="SUGAR_TRANSPORT_1"/>
    <property type="match status" value="1"/>
</dbReference>
<feature type="transmembrane region" description="Helical" evidence="6">
    <location>
        <begin position="72"/>
        <end position="93"/>
    </location>
</feature>
<dbReference type="AlphaFoldDB" id="A0A9P7REP5"/>
<organism evidence="8 9">
    <name type="scientific">Colletotrichum scovillei</name>
    <dbReference type="NCBI Taxonomy" id="1209932"/>
    <lineage>
        <taxon>Eukaryota</taxon>
        <taxon>Fungi</taxon>
        <taxon>Dikarya</taxon>
        <taxon>Ascomycota</taxon>
        <taxon>Pezizomycotina</taxon>
        <taxon>Sordariomycetes</taxon>
        <taxon>Hypocreomycetidae</taxon>
        <taxon>Glomerellales</taxon>
        <taxon>Glomerellaceae</taxon>
        <taxon>Colletotrichum</taxon>
        <taxon>Colletotrichum acutatum species complex</taxon>
    </lineage>
</organism>
<dbReference type="PANTHER" id="PTHR23502:SF60">
    <property type="entry name" value="MAJOR FACILITATOR SUPERFAMILY (MFS) PROFILE DOMAIN-CONTAINING PROTEIN-RELATED"/>
    <property type="match status" value="1"/>
</dbReference>
<sequence length="512" mass="56464">MSLTDVEKHAGLTGRMSQNTVRNNDMNHNTEAISGPNSCRPVLRELYEKYGATWDSLEDPHDPYNWPTHRKLTIAVLISTGQLITLMSTSMMASALPQISRDLGISATTTQTTFSLFVLGQAFAPFLIAALSEMYGRKPVWIGSCCFYQLWNALCPVGKSAPLMIAGRFLSGCGASAGVVLTGPIMADMYRAKDRGKSLAIASFIPYFGPALGPIVGGLVSDHIEWPWLFWILSMFSGGITLVAYFLVDETYTPILLQRKVESQSSSGRSRFAPPWNGVVQRGLFKELSIHLLRPIEILTHRPIILMISWIWAISFGLYVLVLSSFASLWMDRYGQSETQSTFNYIALAIGITVSSQAGGPLMDYMFRRLQDRSNGETTPEFRVPYLIIGVILLPVGLFWYGWAAERGMHWSFVDVGAAIFTCGTFITGSAINAYLIDEFKHAASASAAARMLSNVFGFAFPIFAPQLFTRLGYGWGNSLLAFVFIGVGLPCPIFLWLWGAKIRALGRGAQN</sequence>
<feature type="region of interest" description="Disordered" evidence="5">
    <location>
        <begin position="1"/>
        <end position="35"/>
    </location>
</feature>
<feature type="transmembrane region" description="Helical" evidence="6">
    <location>
        <begin position="384"/>
        <end position="404"/>
    </location>
</feature>
<evidence type="ECO:0000256" key="4">
    <source>
        <dbReference type="ARBA" id="ARBA00023136"/>
    </source>
</evidence>
<feature type="transmembrane region" description="Helical" evidence="6">
    <location>
        <begin position="304"/>
        <end position="331"/>
    </location>
</feature>
<evidence type="ECO:0000313" key="8">
    <source>
        <dbReference type="EMBL" id="KAG7055941.1"/>
    </source>
</evidence>
<dbReference type="PROSITE" id="PS50850">
    <property type="entry name" value="MFS"/>
    <property type="match status" value="1"/>
</dbReference>
<evidence type="ECO:0000256" key="3">
    <source>
        <dbReference type="ARBA" id="ARBA00022989"/>
    </source>
</evidence>
<feature type="transmembrane region" description="Helical" evidence="6">
    <location>
        <begin position="416"/>
        <end position="436"/>
    </location>
</feature>
<feature type="transmembrane region" description="Helical" evidence="6">
    <location>
        <begin position="226"/>
        <end position="248"/>
    </location>
</feature>
<keyword evidence="9" id="KW-1185">Reference proteome</keyword>
<feature type="domain" description="Major facilitator superfamily (MFS) profile" evidence="7">
    <location>
        <begin position="74"/>
        <end position="504"/>
    </location>
</feature>
<gene>
    <name evidence="8" type="ORF">JMJ77_008392</name>
</gene>
<feature type="compositionally biased region" description="Polar residues" evidence="5">
    <location>
        <begin position="15"/>
        <end position="35"/>
    </location>
</feature>
<accession>A0A9P7REP5</accession>
<dbReference type="InterPro" id="IPR005829">
    <property type="entry name" value="Sugar_transporter_CS"/>
</dbReference>
<evidence type="ECO:0000259" key="7">
    <source>
        <dbReference type="PROSITE" id="PS50850"/>
    </source>
</evidence>
<dbReference type="SUPFAM" id="SSF103473">
    <property type="entry name" value="MFS general substrate transporter"/>
    <property type="match status" value="1"/>
</dbReference>
<reference evidence="8" key="1">
    <citation type="submission" date="2021-05" db="EMBL/GenBank/DDBJ databases">
        <title>Comparative genomics of three Colletotrichum scovillei strains and genetic complementation revealed genes involved fungal growth and virulence on chili pepper.</title>
        <authorList>
            <person name="Hsieh D.-K."/>
            <person name="Chuang S.-C."/>
            <person name="Chen C.-Y."/>
            <person name="Chao Y.-T."/>
            <person name="Lu M.-Y.J."/>
            <person name="Lee M.-H."/>
            <person name="Shih M.-C."/>
        </authorList>
    </citation>
    <scope>NUCLEOTIDE SEQUENCE</scope>
    <source>
        <strain evidence="8">Coll-153</strain>
    </source>
</reference>
<evidence type="ECO:0000256" key="1">
    <source>
        <dbReference type="ARBA" id="ARBA00004141"/>
    </source>
</evidence>
<feature type="compositionally biased region" description="Basic and acidic residues" evidence="5">
    <location>
        <begin position="1"/>
        <end position="10"/>
    </location>
</feature>
<protein>
    <submittedName>
        <fullName evidence="8">MFS general substrate transporter</fullName>
    </submittedName>
</protein>
<evidence type="ECO:0000256" key="6">
    <source>
        <dbReference type="SAM" id="Phobius"/>
    </source>
</evidence>
<dbReference type="Pfam" id="PF07690">
    <property type="entry name" value="MFS_1"/>
    <property type="match status" value="1"/>
</dbReference>
<dbReference type="EMBL" id="JAESDN010000002">
    <property type="protein sequence ID" value="KAG7055941.1"/>
    <property type="molecule type" value="Genomic_DNA"/>
</dbReference>
<feature type="transmembrane region" description="Helical" evidence="6">
    <location>
        <begin position="480"/>
        <end position="499"/>
    </location>
</feature>
<comment type="subcellular location">
    <subcellularLocation>
        <location evidence="1">Membrane</location>
        <topology evidence="1">Multi-pass membrane protein</topology>
    </subcellularLocation>
</comment>
<dbReference type="Proteomes" id="UP000699042">
    <property type="component" value="Unassembled WGS sequence"/>
</dbReference>